<protein>
    <submittedName>
        <fullName evidence="2">GNAT family protein</fullName>
        <ecNumber evidence="2">2.-.-.-</ecNumber>
    </submittedName>
</protein>
<proteinExistence type="predicted"/>
<dbReference type="Proteomes" id="UP001183246">
    <property type="component" value="Unassembled WGS sequence"/>
</dbReference>
<keyword evidence="2" id="KW-0808">Transferase</keyword>
<dbReference type="Pfam" id="PF13302">
    <property type="entry name" value="Acetyltransf_3"/>
    <property type="match status" value="1"/>
</dbReference>
<evidence type="ECO:0000313" key="2">
    <source>
        <dbReference type="EMBL" id="MDT0342696.1"/>
    </source>
</evidence>
<dbReference type="PANTHER" id="PTHR43415:SF3">
    <property type="entry name" value="GNAT-FAMILY ACETYLTRANSFERASE"/>
    <property type="match status" value="1"/>
</dbReference>
<accession>A0ABU2MM58</accession>
<dbReference type="GO" id="GO:0016740">
    <property type="term" value="F:transferase activity"/>
    <property type="evidence" value="ECO:0007669"/>
    <property type="project" value="UniProtKB-KW"/>
</dbReference>
<keyword evidence="3" id="KW-1185">Reference proteome</keyword>
<name>A0ABU2MM58_9ACTN</name>
<dbReference type="RefSeq" id="WP_311703808.1">
    <property type="nucleotide sequence ID" value="NZ_JAVREL010000003.1"/>
</dbReference>
<dbReference type="SUPFAM" id="SSF55729">
    <property type="entry name" value="Acyl-CoA N-acyltransferases (Nat)"/>
    <property type="match status" value="1"/>
</dbReference>
<evidence type="ECO:0000259" key="1">
    <source>
        <dbReference type="PROSITE" id="PS51186"/>
    </source>
</evidence>
<comment type="caution">
    <text evidence="2">The sequence shown here is derived from an EMBL/GenBank/DDBJ whole genome shotgun (WGS) entry which is preliminary data.</text>
</comment>
<dbReference type="EC" id="2.-.-.-" evidence="2"/>
<dbReference type="PROSITE" id="PS51186">
    <property type="entry name" value="GNAT"/>
    <property type="match status" value="1"/>
</dbReference>
<dbReference type="InterPro" id="IPR016181">
    <property type="entry name" value="Acyl_CoA_acyltransferase"/>
</dbReference>
<reference evidence="3" key="1">
    <citation type="submission" date="2023-07" db="EMBL/GenBank/DDBJ databases">
        <title>30 novel species of actinomycetes from the DSMZ collection.</title>
        <authorList>
            <person name="Nouioui I."/>
        </authorList>
    </citation>
    <scope>NUCLEOTIDE SEQUENCE [LARGE SCALE GENOMIC DNA]</scope>
    <source>
        <strain evidence="3">DSM 44938</strain>
    </source>
</reference>
<gene>
    <name evidence="2" type="ORF">RM590_08670</name>
</gene>
<evidence type="ECO:0000313" key="3">
    <source>
        <dbReference type="Proteomes" id="UP001183246"/>
    </source>
</evidence>
<dbReference type="PANTHER" id="PTHR43415">
    <property type="entry name" value="SPERMIDINE N(1)-ACETYLTRANSFERASE"/>
    <property type="match status" value="1"/>
</dbReference>
<organism evidence="2 3">
    <name type="scientific">Streptomyces litchfieldiae</name>
    <dbReference type="NCBI Taxonomy" id="3075543"/>
    <lineage>
        <taxon>Bacteria</taxon>
        <taxon>Bacillati</taxon>
        <taxon>Actinomycetota</taxon>
        <taxon>Actinomycetes</taxon>
        <taxon>Kitasatosporales</taxon>
        <taxon>Streptomycetaceae</taxon>
        <taxon>Streptomyces</taxon>
    </lineage>
</organism>
<dbReference type="InterPro" id="IPR000182">
    <property type="entry name" value="GNAT_dom"/>
</dbReference>
<feature type="domain" description="N-acetyltransferase" evidence="1">
    <location>
        <begin position="15"/>
        <end position="168"/>
    </location>
</feature>
<dbReference type="EMBL" id="JAVREL010000003">
    <property type="protein sequence ID" value="MDT0342696.1"/>
    <property type="molecule type" value="Genomic_DNA"/>
</dbReference>
<dbReference type="Gene3D" id="3.40.630.30">
    <property type="match status" value="1"/>
</dbReference>
<sequence>MTTSSPELLAQDNAVALGPLRRDLLDTYLRWDNDPIVMRGYGRPKAITEDERAAGRDAQLSGDNIHRTIYHTGTGRPTHVGTVTLAIDHEMHTAELSIALGQVGRGRGLATPAVRLTARHGFDTANLHSIWLSVLAPNTHAIRAYESAGFHHVGRRRDAGYWDGQPCDEILMDAVHADI</sequence>